<feature type="transmembrane region" description="Helical" evidence="5">
    <location>
        <begin position="835"/>
        <end position="853"/>
    </location>
</feature>
<dbReference type="InParanoid" id="A0A2J7PNR4"/>
<dbReference type="OrthoDB" id="6512734at2759"/>
<keyword evidence="3 5" id="KW-0472">Membrane</keyword>
<feature type="transmembrane region" description="Helical" evidence="5">
    <location>
        <begin position="85"/>
        <end position="103"/>
    </location>
</feature>
<accession>A0A2J7PNR4</accession>
<evidence type="ECO:0000256" key="5">
    <source>
        <dbReference type="SAM" id="Phobius"/>
    </source>
</evidence>
<dbReference type="EMBL" id="NEVH01023309">
    <property type="protein sequence ID" value="PNF17982.1"/>
    <property type="molecule type" value="Genomic_DNA"/>
</dbReference>
<dbReference type="InterPro" id="IPR036259">
    <property type="entry name" value="MFS_trans_sf"/>
</dbReference>
<evidence type="ECO:0000256" key="1">
    <source>
        <dbReference type="ARBA" id="ARBA00022692"/>
    </source>
</evidence>
<feature type="transmembrane region" description="Helical" evidence="5">
    <location>
        <begin position="669"/>
        <end position="688"/>
    </location>
</feature>
<dbReference type="Gene3D" id="1.20.1250.20">
    <property type="entry name" value="MFS general substrate transporter like domains"/>
    <property type="match status" value="2"/>
</dbReference>
<keyword evidence="2 5" id="KW-1133">Transmembrane helix</keyword>
<evidence type="ECO:0000313" key="7">
    <source>
        <dbReference type="Proteomes" id="UP000235965"/>
    </source>
</evidence>
<organism evidence="6 7">
    <name type="scientific">Cryptotermes secundus</name>
    <dbReference type="NCBI Taxonomy" id="105785"/>
    <lineage>
        <taxon>Eukaryota</taxon>
        <taxon>Metazoa</taxon>
        <taxon>Ecdysozoa</taxon>
        <taxon>Arthropoda</taxon>
        <taxon>Hexapoda</taxon>
        <taxon>Insecta</taxon>
        <taxon>Pterygota</taxon>
        <taxon>Neoptera</taxon>
        <taxon>Polyneoptera</taxon>
        <taxon>Dictyoptera</taxon>
        <taxon>Blattodea</taxon>
        <taxon>Blattoidea</taxon>
        <taxon>Termitoidae</taxon>
        <taxon>Kalotermitidae</taxon>
        <taxon>Cryptotermitinae</taxon>
        <taxon>Cryptotermes</taxon>
    </lineage>
</organism>
<dbReference type="SUPFAM" id="SSF103473">
    <property type="entry name" value="MFS general substrate transporter"/>
    <property type="match status" value="2"/>
</dbReference>
<dbReference type="EMBL" id="NEVH01023309">
    <property type="protein sequence ID" value="PNF17983.1"/>
    <property type="molecule type" value="Genomic_DNA"/>
</dbReference>
<evidence type="ECO:0000256" key="2">
    <source>
        <dbReference type="ARBA" id="ARBA00022989"/>
    </source>
</evidence>
<evidence type="ECO:0008006" key="8">
    <source>
        <dbReference type="Google" id="ProtNLM"/>
    </source>
</evidence>
<feature type="transmembrane region" description="Helical" evidence="5">
    <location>
        <begin position="43"/>
        <end position="65"/>
    </location>
</feature>
<gene>
    <name evidence="6" type="ORF">B7P43_G17452</name>
</gene>
<feature type="region of interest" description="Disordered" evidence="4">
    <location>
        <begin position="873"/>
        <end position="910"/>
    </location>
</feature>
<feature type="transmembrane region" description="Helical" evidence="5">
    <location>
        <begin position="172"/>
        <end position="192"/>
    </location>
</feature>
<dbReference type="PANTHER" id="PTHR23121:SF9">
    <property type="entry name" value="SODIUM-DEPENDENT GLUCOSE TRANSPORTER 1"/>
    <property type="match status" value="1"/>
</dbReference>
<protein>
    <recommendedName>
        <fullName evidence="8">Sodium-dependent glucose transporter 1</fullName>
    </recommendedName>
</protein>
<sequence>MASYREEEDPFEEDIVFDQAGLLSNTTKMNTAIRRMSSGKCALFAKTLGLCGAFFGLGLCIAIPGPTFLSPVTDLQADASPVSSIYAARSSGYLIGSVMGGILFDHYNRLFLLFISLLLTAIFITVTPWCHVLWLLIACMVLLGMTMGFLDTGGNVLCLDLWGRNSGPFMQALHFSFGLGAFVAPLLAAPFLQPTTSVLPTQMVSTVIPFQVSDLNRIGVDRQKRELSQNGENITELIINVEPLKSNSLEVTTKSLENVSKPSSPVVPEIPVSISSNLQSAELKAMDDIDANETTAQPSATTHRVPKRKPSKTNASSLGNKNWDDVHVGALPKEDLEPISSTTASLSIGTSMTASSTRRTMFPFLSPTSESYSAQKQTLKLAANDTTILVKEVKIIPSPVYKITNVTGSFGSINDGKDTDCSKTVPSLPNTVNSATQSSTENVTENLLIRGNSMNFINVSGRTPTPAVDSLTVSVSTEGSDPKISLSSYSEVTASLSHNELLRTHAYTVSKIPEEFVPSGETEVIVSHVKSTMGISKEGNSPQSLMQDTDSRVNGEHRIISSTEDSTFKLNMIAAVSDTFPPGNLLSRHIHHSKPVTYDNDTEEINSLFDIVANRIERYGFSKVQFTYLMVGSFVFAMSLVFLGFLCHNPRDPKSKQDEGPGTKISNRALHALLVSLMAIFFLLYVGLEVTYGKLVLAFAVHGDLQLAQSTGLVIATVFWGSFAAMRFAAIFFSSGFGPITMLLLNFVFCTLGTILLSTMASHTETALWVGTALLGIGLASVFPTGILWIERYIHVSNKVAAAFVVGASLGEIVCPVAVYRLMVNNPATLMHSAVLINVLCIVTFTALWWLALRHGEKYRVESNNGYQLANQEEEEEMIDTSPSGSVAASRRHSFSEHRTLLNGNPHRGP</sequence>
<feature type="transmembrane region" description="Helical" evidence="5">
    <location>
        <begin position="767"/>
        <end position="790"/>
    </location>
</feature>
<feature type="transmembrane region" description="Helical" evidence="5">
    <location>
        <begin position="132"/>
        <end position="151"/>
    </location>
</feature>
<dbReference type="InterPro" id="IPR011701">
    <property type="entry name" value="MFS"/>
</dbReference>
<feature type="transmembrane region" description="Helical" evidence="5">
    <location>
        <begin position="110"/>
        <end position="126"/>
    </location>
</feature>
<name>A0A2J7PNR4_9NEOP</name>
<feature type="region of interest" description="Disordered" evidence="4">
    <location>
        <begin position="293"/>
        <end position="324"/>
    </location>
</feature>
<feature type="transmembrane region" description="Helical" evidence="5">
    <location>
        <begin position="740"/>
        <end position="761"/>
    </location>
</feature>
<dbReference type="Pfam" id="PF07690">
    <property type="entry name" value="MFS_1"/>
    <property type="match status" value="1"/>
</dbReference>
<reference evidence="6 7" key="1">
    <citation type="submission" date="2017-12" db="EMBL/GenBank/DDBJ databases">
        <title>Hemimetabolous genomes reveal molecular basis of termite eusociality.</title>
        <authorList>
            <person name="Harrison M.C."/>
            <person name="Jongepier E."/>
            <person name="Robertson H.M."/>
            <person name="Arning N."/>
            <person name="Bitard-Feildel T."/>
            <person name="Chao H."/>
            <person name="Childers C.P."/>
            <person name="Dinh H."/>
            <person name="Doddapaneni H."/>
            <person name="Dugan S."/>
            <person name="Gowin J."/>
            <person name="Greiner C."/>
            <person name="Han Y."/>
            <person name="Hu H."/>
            <person name="Hughes D.S.T."/>
            <person name="Huylmans A.-K."/>
            <person name="Kemena C."/>
            <person name="Kremer L.P.M."/>
            <person name="Lee S.L."/>
            <person name="Lopez-Ezquerra A."/>
            <person name="Mallet L."/>
            <person name="Monroy-Kuhn J.M."/>
            <person name="Moser A."/>
            <person name="Murali S.C."/>
            <person name="Muzny D.M."/>
            <person name="Otani S."/>
            <person name="Piulachs M.-D."/>
            <person name="Poelchau M."/>
            <person name="Qu J."/>
            <person name="Schaub F."/>
            <person name="Wada-Katsumata A."/>
            <person name="Worley K.C."/>
            <person name="Xie Q."/>
            <person name="Ylla G."/>
            <person name="Poulsen M."/>
            <person name="Gibbs R.A."/>
            <person name="Schal C."/>
            <person name="Richards S."/>
            <person name="Belles X."/>
            <person name="Korb J."/>
            <person name="Bornberg-Bauer E."/>
        </authorList>
    </citation>
    <scope>NUCLEOTIDE SEQUENCE [LARGE SCALE GENOMIC DNA]</scope>
    <source>
        <tissue evidence="6">Whole body</tissue>
    </source>
</reference>
<dbReference type="Proteomes" id="UP000235965">
    <property type="component" value="Unassembled WGS sequence"/>
</dbReference>
<dbReference type="GO" id="GO:0022857">
    <property type="term" value="F:transmembrane transporter activity"/>
    <property type="evidence" value="ECO:0007669"/>
    <property type="project" value="InterPro"/>
</dbReference>
<evidence type="ECO:0000313" key="6">
    <source>
        <dbReference type="EMBL" id="PNF17983.1"/>
    </source>
</evidence>
<evidence type="ECO:0000256" key="4">
    <source>
        <dbReference type="SAM" id="MobiDB-lite"/>
    </source>
</evidence>
<feature type="compositionally biased region" description="Polar residues" evidence="4">
    <location>
        <begin position="293"/>
        <end position="302"/>
    </location>
</feature>
<dbReference type="PANTHER" id="PTHR23121">
    <property type="entry name" value="SODIUM-DEPENDENT GLUCOSE TRANSPORTER 1"/>
    <property type="match status" value="1"/>
</dbReference>
<feature type="transmembrane region" description="Helical" evidence="5">
    <location>
        <begin position="802"/>
        <end position="823"/>
    </location>
</feature>
<proteinExistence type="predicted"/>
<dbReference type="AlphaFoldDB" id="A0A2J7PNR4"/>
<comment type="caution">
    <text evidence="6">The sequence shown here is derived from an EMBL/GenBank/DDBJ whole genome shotgun (WGS) entry which is preliminary data.</text>
</comment>
<keyword evidence="1 5" id="KW-0812">Transmembrane</keyword>
<feature type="transmembrane region" description="Helical" evidence="5">
    <location>
        <begin position="708"/>
        <end position="733"/>
    </location>
</feature>
<feature type="transmembrane region" description="Helical" evidence="5">
    <location>
        <begin position="626"/>
        <end position="648"/>
    </location>
</feature>
<keyword evidence="7" id="KW-1185">Reference proteome</keyword>
<evidence type="ECO:0000256" key="3">
    <source>
        <dbReference type="ARBA" id="ARBA00023136"/>
    </source>
</evidence>